<name>A0A844FD29_CLOSV</name>
<sequence>MGELSKLPNIGPKVEEQLHEVGITTYEQLKEMGSQQAWLKIKAIDDSACMHRLLALEGAIQGIRKSELSVEKRAELKEFYNAANLTFRSKKDSM</sequence>
<dbReference type="AlphaFoldDB" id="A0A844FD29"/>
<comment type="caution">
    <text evidence="2">The sequence shown here is derived from an EMBL/GenBank/DDBJ whole genome shotgun (WGS) entry which is preliminary data.</text>
</comment>
<dbReference type="Gene3D" id="1.10.150.20">
    <property type="entry name" value="5' to 3' exonuclease, C-terminal subdomain"/>
    <property type="match status" value="1"/>
</dbReference>
<protein>
    <submittedName>
        <fullName evidence="2">TfoX/Sxy family protein</fullName>
    </submittedName>
</protein>
<dbReference type="InterPro" id="IPR047525">
    <property type="entry name" value="TfoX-like"/>
</dbReference>
<organism evidence="2 3">
    <name type="scientific">Clostridium scindens (strain JCM 10418 / VPI 12708)</name>
    <dbReference type="NCBI Taxonomy" id="29347"/>
    <lineage>
        <taxon>Bacteria</taxon>
        <taxon>Bacillati</taxon>
        <taxon>Bacillota</taxon>
        <taxon>Clostridia</taxon>
        <taxon>Lachnospirales</taxon>
        <taxon>Lachnospiraceae</taxon>
    </lineage>
</organism>
<dbReference type="Proteomes" id="UP000462363">
    <property type="component" value="Unassembled WGS sequence"/>
</dbReference>
<accession>A0A844FD29</accession>
<feature type="domain" description="TfoX C-terminal" evidence="1">
    <location>
        <begin position="3"/>
        <end position="79"/>
    </location>
</feature>
<proteinExistence type="predicted"/>
<dbReference type="PANTHER" id="PTHR36121">
    <property type="entry name" value="PROTEIN SXY"/>
    <property type="match status" value="1"/>
</dbReference>
<evidence type="ECO:0000313" key="2">
    <source>
        <dbReference type="EMBL" id="MSS41174.1"/>
    </source>
</evidence>
<dbReference type="EMBL" id="VUMB01000027">
    <property type="protein sequence ID" value="MSS41174.1"/>
    <property type="molecule type" value="Genomic_DNA"/>
</dbReference>
<dbReference type="RefSeq" id="WP_154322032.1">
    <property type="nucleotide sequence ID" value="NZ_CAMBVY010000010.1"/>
</dbReference>
<reference evidence="2 3" key="1">
    <citation type="submission" date="2019-08" db="EMBL/GenBank/DDBJ databases">
        <title>In-depth cultivation of the pig gut microbiome towards novel bacterial diversity and tailored functional studies.</title>
        <authorList>
            <person name="Wylensek D."/>
            <person name="Hitch T.C.A."/>
            <person name="Clavel T."/>
        </authorList>
    </citation>
    <scope>NUCLEOTIDE SEQUENCE [LARGE SCALE GENOMIC DNA]</scope>
    <source>
        <strain evidence="2 3">BL-389-WT-3D</strain>
    </source>
</reference>
<evidence type="ECO:0000313" key="3">
    <source>
        <dbReference type="Proteomes" id="UP000462363"/>
    </source>
</evidence>
<dbReference type="Pfam" id="PF04994">
    <property type="entry name" value="TfoX_C"/>
    <property type="match status" value="1"/>
</dbReference>
<gene>
    <name evidence="2" type="ORF">FYJ37_12630</name>
</gene>
<dbReference type="PANTHER" id="PTHR36121:SF1">
    <property type="entry name" value="PROTEIN SXY"/>
    <property type="match status" value="1"/>
</dbReference>
<dbReference type="InterPro" id="IPR007077">
    <property type="entry name" value="TfoX_C"/>
</dbReference>
<evidence type="ECO:0000259" key="1">
    <source>
        <dbReference type="Pfam" id="PF04994"/>
    </source>
</evidence>